<dbReference type="Proteomes" id="UP001295684">
    <property type="component" value="Unassembled WGS sequence"/>
</dbReference>
<accession>A0AAD1XLI9</accession>
<proteinExistence type="predicted"/>
<comment type="caution">
    <text evidence="3">The sequence shown here is derived from an EMBL/GenBank/DDBJ whole genome shotgun (WGS) entry which is preliminary data.</text>
</comment>
<organism evidence="3 4">
    <name type="scientific">Euplotes crassus</name>
    <dbReference type="NCBI Taxonomy" id="5936"/>
    <lineage>
        <taxon>Eukaryota</taxon>
        <taxon>Sar</taxon>
        <taxon>Alveolata</taxon>
        <taxon>Ciliophora</taxon>
        <taxon>Intramacronucleata</taxon>
        <taxon>Spirotrichea</taxon>
        <taxon>Hypotrichia</taxon>
        <taxon>Euplotida</taxon>
        <taxon>Euplotidae</taxon>
        <taxon>Moneuplotes</taxon>
    </lineage>
</organism>
<evidence type="ECO:0000313" key="3">
    <source>
        <dbReference type="EMBL" id="CAI2374864.1"/>
    </source>
</evidence>
<dbReference type="EMBL" id="CAMPGE010016289">
    <property type="protein sequence ID" value="CAI2374864.1"/>
    <property type="molecule type" value="Genomic_DNA"/>
</dbReference>
<keyword evidence="2" id="KW-0812">Transmembrane</keyword>
<keyword evidence="2" id="KW-0472">Membrane</keyword>
<protein>
    <submittedName>
        <fullName evidence="3">Uncharacterized protein</fullName>
    </submittedName>
</protein>
<gene>
    <name evidence="3" type="ORF">ECRASSUSDP1_LOCUS16222</name>
</gene>
<feature type="region of interest" description="Disordered" evidence="1">
    <location>
        <begin position="1"/>
        <end position="22"/>
    </location>
</feature>
<name>A0AAD1XLI9_EUPCR</name>
<dbReference type="AlphaFoldDB" id="A0AAD1XLI9"/>
<reference evidence="3" key="1">
    <citation type="submission" date="2023-07" db="EMBL/GenBank/DDBJ databases">
        <authorList>
            <consortium name="AG Swart"/>
            <person name="Singh M."/>
            <person name="Singh A."/>
            <person name="Seah K."/>
            <person name="Emmerich C."/>
        </authorList>
    </citation>
    <scope>NUCLEOTIDE SEQUENCE</scope>
    <source>
        <strain evidence="3">DP1</strain>
    </source>
</reference>
<sequence length="87" mass="10166">MKDIEVDSESSESEIDENDPLAPQLHYIRRQKQLEREKKRSNKWVIKALKMGPCLRKIETFGKYLLILGVLGVLLYLSSDKLTEFNK</sequence>
<feature type="transmembrane region" description="Helical" evidence="2">
    <location>
        <begin position="61"/>
        <end position="79"/>
    </location>
</feature>
<keyword evidence="4" id="KW-1185">Reference proteome</keyword>
<evidence type="ECO:0000256" key="1">
    <source>
        <dbReference type="SAM" id="MobiDB-lite"/>
    </source>
</evidence>
<feature type="compositionally biased region" description="Acidic residues" evidence="1">
    <location>
        <begin position="1"/>
        <end position="19"/>
    </location>
</feature>
<evidence type="ECO:0000313" key="4">
    <source>
        <dbReference type="Proteomes" id="UP001295684"/>
    </source>
</evidence>
<keyword evidence="2" id="KW-1133">Transmembrane helix</keyword>
<evidence type="ECO:0000256" key="2">
    <source>
        <dbReference type="SAM" id="Phobius"/>
    </source>
</evidence>